<sequence>MVLIPIAKILTTHGIKGELKVSPLLSYSEILLQIKKFYLNKNKERPLEVETIRKGPGYNVYLIKFKNVEFEEAQNLTNQTLYIELEDLPDLEEDEFYYYQIIGFKIKDKSNYFWGEIKEIMPMGEYDLILVKNKKGEEFYVPLVEEYVEEIDFQNKVLLVKDIKDLVESQKP</sequence>
<comment type="subcellular location">
    <subcellularLocation>
        <location evidence="5">Cytoplasm</location>
    </subcellularLocation>
</comment>
<keyword evidence="4 5" id="KW-0143">Chaperone</keyword>
<dbReference type="Pfam" id="PF01782">
    <property type="entry name" value="RimM"/>
    <property type="match status" value="1"/>
</dbReference>
<feature type="domain" description="Ribosome maturation factor RimM PRC barrel" evidence="7">
    <location>
        <begin position="100"/>
        <end position="162"/>
    </location>
</feature>
<evidence type="ECO:0000259" key="7">
    <source>
        <dbReference type="Pfam" id="PF24986"/>
    </source>
</evidence>
<gene>
    <name evidence="5 8" type="primary">rimM</name>
    <name evidence="9" type="ORF">C0169_02900</name>
    <name evidence="8" type="ORF">C0190_07195</name>
</gene>
<dbReference type="HAMAP" id="MF_00014">
    <property type="entry name" value="Ribosome_mat_RimM"/>
    <property type="match status" value="1"/>
</dbReference>
<evidence type="ECO:0000256" key="5">
    <source>
        <dbReference type="HAMAP-Rule" id="MF_00014"/>
    </source>
</evidence>
<dbReference type="GO" id="GO:0043022">
    <property type="term" value="F:ribosome binding"/>
    <property type="evidence" value="ECO:0007669"/>
    <property type="project" value="InterPro"/>
</dbReference>
<dbReference type="SUPFAM" id="SSF50346">
    <property type="entry name" value="PRC-barrel domain"/>
    <property type="match status" value="1"/>
</dbReference>
<dbReference type="EMBL" id="PNJD01000173">
    <property type="protein sequence ID" value="PMP97501.1"/>
    <property type="molecule type" value="Genomic_DNA"/>
</dbReference>
<reference evidence="10 11" key="1">
    <citation type="submission" date="2018-01" db="EMBL/GenBank/DDBJ databases">
        <title>Metagenomic assembled genomes from two thermal pools in the Uzon Caldera, Kamchatka, Russia.</title>
        <authorList>
            <person name="Wilkins L."/>
            <person name="Ettinger C."/>
        </authorList>
    </citation>
    <scope>NUCLEOTIDE SEQUENCE [LARGE SCALE GENOMIC DNA]</scope>
    <source>
        <strain evidence="9">ARK-04</strain>
        <strain evidence="8">ZAV-08</strain>
    </source>
</reference>
<evidence type="ECO:0000313" key="9">
    <source>
        <dbReference type="EMBL" id="PMP97501.1"/>
    </source>
</evidence>
<dbReference type="Gene3D" id="2.40.30.60">
    <property type="entry name" value="RimM"/>
    <property type="match status" value="1"/>
</dbReference>
<organism evidence="8 10">
    <name type="scientific">Thermodesulfobacterium geofontis</name>
    <dbReference type="NCBI Taxonomy" id="1295609"/>
    <lineage>
        <taxon>Bacteria</taxon>
        <taxon>Pseudomonadati</taxon>
        <taxon>Thermodesulfobacteriota</taxon>
        <taxon>Thermodesulfobacteria</taxon>
        <taxon>Thermodesulfobacteriales</taxon>
        <taxon>Thermodesulfobacteriaceae</taxon>
        <taxon>Thermodesulfobacterium</taxon>
    </lineage>
</organism>
<evidence type="ECO:0000256" key="1">
    <source>
        <dbReference type="ARBA" id="ARBA00022490"/>
    </source>
</evidence>
<dbReference type="PANTHER" id="PTHR33692:SF1">
    <property type="entry name" value="RIBOSOME MATURATION FACTOR RIMM"/>
    <property type="match status" value="1"/>
</dbReference>
<dbReference type="InterPro" id="IPR036976">
    <property type="entry name" value="RimM_N_sf"/>
</dbReference>
<dbReference type="InterPro" id="IPR009000">
    <property type="entry name" value="Transl_B-barrel_sf"/>
</dbReference>
<evidence type="ECO:0000256" key="3">
    <source>
        <dbReference type="ARBA" id="ARBA00022552"/>
    </source>
</evidence>
<name>A0A2N7PLN9_9BACT</name>
<dbReference type="SUPFAM" id="SSF50447">
    <property type="entry name" value="Translation proteins"/>
    <property type="match status" value="1"/>
</dbReference>
<protein>
    <recommendedName>
        <fullName evidence="5">Ribosome maturation factor RimM</fullName>
    </recommendedName>
</protein>
<dbReference type="Pfam" id="PF24986">
    <property type="entry name" value="PRC_RimM"/>
    <property type="match status" value="1"/>
</dbReference>
<keyword evidence="3 5" id="KW-0698">rRNA processing</keyword>
<accession>A0A2N7PLN9</accession>
<comment type="caution">
    <text evidence="8">The sequence shown here is derived from an EMBL/GenBank/DDBJ whole genome shotgun (WGS) entry which is preliminary data.</text>
</comment>
<dbReference type="EMBL" id="PNIK01000105">
    <property type="protein sequence ID" value="PMP65034.1"/>
    <property type="molecule type" value="Genomic_DNA"/>
</dbReference>
<dbReference type="GO" id="GO:0005737">
    <property type="term" value="C:cytoplasm"/>
    <property type="evidence" value="ECO:0007669"/>
    <property type="project" value="UniProtKB-SubCell"/>
</dbReference>
<evidence type="ECO:0000313" key="11">
    <source>
        <dbReference type="Proteomes" id="UP000235619"/>
    </source>
</evidence>
<dbReference type="GO" id="GO:0005840">
    <property type="term" value="C:ribosome"/>
    <property type="evidence" value="ECO:0007669"/>
    <property type="project" value="InterPro"/>
</dbReference>
<evidence type="ECO:0000313" key="8">
    <source>
        <dbReference type="EMBL" id="PMP65034.1"/>
    </source>
</evidence>
<dbReference type="GO" id="GO:0042274">
    <property type="term" value="P:ribosomal small subunit biogenesis"/>
    <property type="evidence" value="ECO:0007669"/>
    <property type="project" value="UniProtKB-UniRule"/>
</dbReference>
<feature type="domain" description="RimM N-terminal" evidence="6">
    <location>
        <begin position="6"/>
        <end position="84"/>
    </location>
</feature>
<comment type="domain">
    <text evidence="5">The PRC barrel domain binds ribosomal protein uS19.</text>
</comment>
<dbReference type="Proteomes" id="UP000235619">
    <property type="component" value="Unassembled WGS sequence"/>
</dbReference>
<comment type="subunit">
    <text evidence="5">Binds ribosomal protein uS19.</text>
</comment>
<dbReference type="AlphaFoldDB" id="A0A2N7PLN9"/>
<dbReference type="NCBIfam" id="TIGR02273">
    <property type="entry name" value="16S_RimM"/>
    <property type="match status" value="1"/>
</dbReference>
<dbReference type="GO" id="GO:0006364">
    <property type="term" value="P:rRNA processing"/>
    <property type="evidence" value="ECO:0007669"/>
    <property type="project" value="UniProtKB-UniRule"/>
</dbReference>
<dbReference type="InterPro" id="IPR011961">
    <property type="entry name" value="RimM"/>
</dbReference>
<dbReference type="Gene3D" id="2.30.30.240">
    <property type="entry name" value="PRC-barrel domain"/>
    <property type="match status" value="1"/>
</dbReference>
<dbReference type="PANTHER" id="PTHR33692">
    <property type="entry name" value="RIBOSOME MATURATION FACTOR RIMM"/>
    <property type="match status" value="1"/>
</dbReference>
<comment type="function">
    <text evidence="5">An accessory protein needed during the final step in the assembly of 30S ribosomal subunit, possibly for assembly of the head region. Essential for efficient processing of 16S rRNA. May be needed both before and after RbfA during the maturation of 16S rRNA. It has affinity for free ribosomal 30S subunits but not for 70S ribosomes.</text>
</comment>
<dbReference type="Proteomes" id="UP000235460">
    <property type="component" value="Unassembled WGS sequence"/>
</dbReference>
<dbReference type="InterPro" id="IPR011033">
    <property type="entry name" value="PRC_barrel-like_sf"/>
</dbReference>
<evidence type="ECO:0000256" key="4">
    <source>
        <dbReference type="ARBA" id="ARBA00023186"/>
    </source>
</evidence>
<keyword evidence="2 5" id="KW-0690">Ribosome biogenesis</keyword>
<comment type="similarity">
    <text evidence="5">Belongs to the RimM family.</text>
</comment>
<evidence type="ECO:0000256" key="2">
    <source>
        <dbReference type="ARBA" id="ARBA00022517"/>
    </source>
</evidence>
<dbReference type="InterPro" id="IPR002676">
    <property type="entry name" value="RimM_N"/>
</dbReference>
<keyword evidence="1 5" id="KW-0963">Cytoplasm</keyword>
<proteinExistence type="inferred from homology"/>
<dbReference type="InterPro" id="IPR056792">
    <property type="entry name" value="PRC_RimM"/>
</dbReference>
<evidence type="ECO:0000259" key="6">
    <source>
        <dbReference type="Pfam" id="PF01782"/>
    </source>
</evidence>
<evidence type="ECO:0000313" key="10">
    <source>
        <dbReference type="Proteomes" id="UP000235460"/>
    </source>
</evidence>